<dbReference type="Gene3D" id="6.10.250.2010">
    <property type="match status" value="1"/>
</dbReference>
<sequence>MSNTHRSSKKHHKSKKSSKISKHHNKSLKSLHGALRSLLQQSNQEHKPKTNKLSPKPQKQTKQNKTDSNIIYIRSKENALIPKLTDDEVMERHKRADESMKTVWSNIIAKYEAIDDSKGDMLDLASGEIIEDNGHLRGLLEPLSNSTYNTKYKSTLTDIIPTTDGVEKMGTSDEDGNRSAEGHHESTIWDETDSERGSEAGMSDNNEDDLIESDEESLSD</sequence>
<name>A0AAV5RVF5_MAUHU</name>
<evidence type="ECO:0000313" key="3">
    <source>
        <dbReference type="Proteomes" id="UP001377567"/>
    </source>
</evidence>
<dbReference type="AlphaFoldDB" id="A0AAV5RVF5"/>
<feature type="region of interest" description="Disordered" evidence="1">
    <location>
        <begin position="163"/>
        <end position="220"/>
    </location>
</feature>
<proteinExistence type="predicted"/>
<dbReference type="GO" id="GO:0005634">
    <property type="term" value="C:nucleus"/>
    <property type="evidence" value="ECO:0007669"/>
    <property type="project" value="InterPro"/>
</dbReference>
<reference evidence="2 3" key="1">
    <citation type="journal article" date="2023" name="Elife">
        <title>Identification of key yeast species and microbe-microbe interactions impacting larval growth of Drosophila in the wild.</title>
        <authorList>
            <person name="Mure A."/>
            <person name="Sugiura Y."/>
            <person name="Maeda R."/>
            <person name="Honda K."/>
            <person name="Sakurai N."/>
            <person name="Takahashi Y."/>
            <person name="Watada M."/>
            <person name="Katoh T."/>
            <person name="Gotoh A."/>
            <person name="Gotoh Y."/>
            <person name="Taniguchi I."/>
            <person name="Nakamura K."/>
            <person name="Hayashi T."/>
            <person name="Katayama T."/>
            <person name="Uemura T."/>
            <person name="Hattori Y."/>
        </authorList>
    </citation>
    <scope>NUCLEOTIDE SEQUENCE [LARGE SCALE GENOMIC DNA]</scope>
    <source>
        <strain evidence="2 3">KH-74</strain>
    </source>
</reference>
<dbReference type="EMBL" id="BTGD01000005">
    <property type="protein sequence ID" value="GMM55410.1"/>
    <property type="molecule type" value="Genomic_DNA"/>
</dbReference>
<dbReference type="Proteomes" id="UP001377567">
    <property type="component" value="Unassembled WGS sequence"/>
</dbReference>
<dbReference type="Pfam" id="PF10384">
    <property type="entry name" value="Scm3"/>
    <property type="match status" value="1"/>
</dbReference>
<evidence type="ECO:0000256" key="1">
    <source>
        <dbReference type="SAM" id="MobiDB-lite"/>
    </source>
</evidence>
<feature type="compositionally biased region" description="Basic and acidic residues" evidence="1">
    <location>
        <begin position="165"/>
        <end position="187"/>
    </location>
</feature>
<dbReference type="InterPro" id="IPR018465">
    <property type="entry name" value="Scm3/HJURP"/>
</dbReference>
<dbReference type="GO" id="GO:0042393">
    <property type="term" value="F:histone binding"/>
    <property type="evidence" value="ECO:0007669"/>
    <property type="project" value="InterPro"/>
</dbReference>
<keyword evidence="3" id="KW-1185">Reference proteome</keyword>
<comment type="caution">
    <text evidence="2">The sequence shown here is derived from an EMBL/GenBank/DDBJ whole genome shotgun (WGS) entry which is preliminary data.</text>
</comment>
<gene>
    <name evidence="2" type="ORF">DAKH74_020260</name>
</gene>
<feature type="compositionally biased region" description="Basic residues" evidence="1">
    <location>
        <begin position="1"/>
        <end position="29"/>
    </location>
</feature>
<feature type="region of interest" description="Disordered" evidence="1">
    <location>
        <begin position="1"/>
        <end position="71"/>
    </location>
</feature>
<evidence type="ECO:0000313" key="2">
    <source>
        <dbReference type="EMBL" id="GMM55410.1"/>
    </source>
</evidence>
<organism evidence="2 3">
    <name type="scientific">Maudiozyma humilis</name>
    <name type="common">Sour dough yeast</name>
    <name type="synonym">Kazachstania humilis</name>
    <dbReference type="NCBI Taxonomy" id="51915"/>
    <lineage>
        <taxon>Eukaryota</taxon>
        <taxon>Fungi</taxon>
        <taxon>Dikarya</taxon>
        <taxon>Ascomycota</taxon>
        <taxon>Saccharomycotina</taxon>
        <taxon>Saccharomycetes</taxon>
        <taxon>Saccharomycetales</taxon>
        <taxon>Saccharomycetaceae</taxon>
        <taxon>Maudiozyma</taxon>
    </lineage>
</organism>
<accession>A0AAV5RVF5</accession>
<feature type="compositionally biased region" description="Acidic residues" evidence="1">
    <location>
        <begin position="205"/>
        <end position="220"/>
    </location>
</feature>
<protein>
    <submittedName>
        <fullName evidence="2">Scm3 protein</fullName>
    </submittedName>
</protein>